<comment type="caution">
    <text evidence="2">The sequence shown here is derived from an EMBL/GenBank/DDBJ whole genome shotgun (WGS) entry which is preliminary data.</text>
</comment>
<sequence>MATPTGLRTQEKAATTEGNPTLWTKQQSKNPKRKQYSKRVASLYQLHIPEVHTVLCKFNNKVVSFPTIRKLFVRTTSRLNLHHFSFGCPHIGGRVGLKQRRKHRGGNIRADIAHRERMHVYRAAPETVVDKPC</sequence>
<dbReference type="Proteomes" id="UP001195483">
    <property type="component" value="Unassembled WGS sequence"/>
</dbReference>
<organism evidence="2 3">
    <name type="scientific">Potamilus streckersoni</name>
    <dbReference type="NCBI Taxonomy" id="2493646"/>
    <lineage>
        <taxon>Eukaryota</taxon>
        <taxon>Metazoa</taxon>
        <taxon>Spiralia</taxon>
        <taxon>Lophotrochozoa</taxon>
        <taxon>Mollusca</taxon>
        <taxon>Bivalvia</taxon>
        <taxon>Autobranchia</taxon>
        <taxon>Heteroconchia</taxon>
        <taxon>Palaeoheterodonta</taxon>
        <taxon>Unionida</taxon>
        <taxon>Unionoidea</taxon>
        <taxon>Unionidae</taxon>
        <taxon>Ambleminae</taxon>
        <taxon>Lampsilini</taxon>
        <taxon>Potamilus</taxon>
    </lineage>
</organism>
<evidence type="ECO:0000313" key="2">
    <source>
        <dbReference type="EMBL" id="KAK3576156.1"/>
    </source>
</evidence>
<evidence type="ECO:0000256" key="1">
    <source>
        <dbReference type="SAM" id="MobiDB-lite"/>
    </source>
</evidence>
<protein>
    <submittedName>
        <fullName evidence="2">Uncharacterized protein</fullName>
    </submittedName>
</protein>
<reference evidence="2" key="3">
    <citation type="submission" date="2023-05" db="EMBL/GenBank/DDBJ databases">
        <authorList>
            <person name="Smith C.H."/>
        </authorList>
    </citation>
    <scope>NUCLEOTIDE SEQUENCE</scope>
    <source>
        <strain evidence="2">CHS0354</strain>
        <tissue evidence="2">Mantle</tissue>
    </source>
</reference>
<name>A0AAE0RMK5_9BIVA</name>
<dbReference type="AlphaFoldDB" id="A0AAE0RMK5"/>
<gene>
    <name evidence="2" type="ORF">CHS0354_039821</name>
</gene>
<keyword evidence="3" id="KW-1185">Reference proteome</keyword>
<feature type="compositionally biased region" description="Polar residues" evidence="1">
    <location>
        <begin position="1"/>
        <end position="29"/>
    </location>
</feature>
<reference evidence="2" key="2">
    <citation type="journal article" date="2021" name="Genome Biol. Evol.">
        <title>Developing a high-quality reference genome for a parasitic bivalve with doubly uniparental inheritance (Bivalvia: Unionida).</title>
        <authorList>
            <person name="Smith C.H."/>
        </authorList>
    </citation>
    <scope>NUCLEOTIDE SEQUENCE</scope>
    <source>
        <strain evidence="2">CHS0354</strain>
        <tissue evidence="2">Mantle</tissue>
    </source>
</reference>
<feature type="region of interest" description="Disordered" evidence="1">
    <location>
        <begin position="1"/>
        <end position="35"/>
    </location>
</feature>
<proteinExistence type="predicted"/>
<dbReference type="EMBL" id="JAEAOA010002322">
    <property type="protein sequence ID" value="KAK3576156.1"/>
    <property type="molecule type" value="Genomic_DNA"/>
</dbReference>
<accession>A0AAE0RMK5</accession>
<reference evidence="2" key="1">
    <citation type="journal article" date="2021" name="Genome Biol. Evol.">
        <title>A High-Quality Reference Genome for a Parasitic Bivalve with Doubly Uniparental Inheritance (Bivalvia: Unionida).</title>
        <authorList>
            <person name="Smith C.H."/>
        </authorList>
    </citation>
    <scope>NUCLEOTIDE SEQUENCE</scope>
    <source>
        <strain evidence="2">CHS0354</strain>
    </source>
</reference>
<evidence type="ECO:0000313" key="3">
    <source>
        <dbReference type="Proteomes" id="UP001195483"/>
    </source>
</evidence>